<evidence type="ECO:0000259" key="1">
    <source>
        <dbReference type="Pfam" id="PF00248"/>
    </source>
</evidence>
<reference evidence="2 3" key="1">
    <citation type="submission" date="2024-02" db="EMBL/GenBank/DDBJ databases">
        <authorList>
            <person name="Chen Y."/>
            <person name="Shah S."/>
            <person name="Dougan E. K."/>
            <person name="Thang M."/>
            <person name="Chan C."/>
        </authorList>
    </citation>
    <scope>NUCLEOTIDE SEQUENCE [LARGE SCALE GENOMIC DNA]</scope>
</reference>
<dbReference type="InterPro" id="IPR036812">
    <property type="entry name" value="NAD(P)_OxRdtase_dom_sf"/>
</dbReference>
<organism evidence="2 3">
    <name type="scientific">Durusdinium trenchii</name>
    <dbReference type="NCBI Taxonomy" id="1381693"/>
    <lineage>
        <taxon>Eukaryota</taxon>
        <taxon>Sar</taxon>
        <taxon>Alveolata</taxon>
        <taxon>Dinophyceae</taxon>
        <taxon>Suessiales</taxon>
        <taxon>Symbiodiniaceae</taxon>
        <taxon>Durusdinium</taxon>
    </lineage>
</organism>
<dbReference type="Gene3D" id="3.20.20.100">
    <property type="entry name" value="NADP-dependent oxidoreductase domain"/>
    <property type="match status" value="1"/>
</dbReference>
<dbReference type="Proteomes" id="UP001642484">
    <property type="component" value="Unassembled WGS sequence"/>
</dbReference>
<dbReference type="InterPro" id="IPR020471">
    <property type="entry name" value="AKR"/>
</dbReference>
<evidence type="ECO:0000313" key="3">
    <source>
        <dbReference type="Proteomes" id="UP001642484"/>
    </source>
</evidence>
<comment type="caution">
    <text evidence="2">The sequence shown here is derived from an EMBL/GenBank/DDBJ whole genome shotgun (WGS) entry which is preliminary data.</text>
</comment>
<evidence type="ECO:0000313" key="2">
    <source>
        <dbReference type="EMBL" id="CAK9117919.1"/>
    </source>
</evidence>
<dbReference type="InterPro" id="IPR023210">
    <property type="entry name" value="NADP_OxRdtase_dom"/>
</dbReference>
<dbReference type="Pfam" id="PF00248">
    <property type="entry name" value="Aldo_ket_red"/>
    <property type="match status" value="1"/>
</dbReference>
<dbReference type="SUPFAM" id="SSF51430">
    <property type="entry name" value="NAD(P)-linked oxidoreductase"/>
    <property type="match status" value="1"/>
</dbReference>
<dbReference type="EMBL" id="CAXAMN010028850">
    <property type="protein sequence ID" value="CAK9117919.1"/>
    <property type="molecule type" value="Genomic_DNA"/>
</dbReference>
<gene>
    <name evidence="2" type="ORF">CCMP2556_LOCUS55135</name>
</gene>
<dbReference type="PANTHER" id="PTHR11732">
    <property type="entry name" value="ALDO/KETO REDUCTASE"/>
    <property type="match status" value="1"/>
</dbReference>
<protein>
    <recommendedName>
        <fullName evidence="1">NADP-dependent oxidoreductase domain-containing protein</fullName>
    </recommendedName>
</protein>
<name>A0ABP0T0N5_9DINO</name>
<keyword evidence="3" id="KW-1185">Reference proteome</keyword>
<dbReference type="PRINTS" id="PR00069">
    <property type="entry name" value="ALDKETRDTASE"/>
</dbReference>
<proteinExistence type="predicted"/>
<sequence length="713" mass="80548">MSDEEYKGLRCWADESYAVGDLEELYIDALWCFHREKRALLSDDEFDELKKVLYKMGSRFPTLKRNEVAFVEASIAWYRGEPLISEEDFQQLKTEITASGRRKDVTAFLLYERGEQFLNAEQYAAMKEEYDLLGISAVNLEECTLAQMEEMYVDALWAYYNDGTQLLSDEQFSKLKEELAWQGSGFPALQRKEVEFVKATLAYHRDEPLYSDEQWDELKAAVESDGMRADVAAFLLYSKGQEILDADSYSRMQKELAKIGVSVKKAGSNALQQTINITSGKLENDVLQTWLWLLHSEIGSRGCSFGGTSADMENLAPSLASFARVGDVASPTKQVRHPLRHSDYGSPKQTHALPKSLLCLGVGAVGRKSLSSKSKVTSSSRTAYTDVPRASLVVPEVAIGQSTMPAIAFGVGSRWLEDEDREERLKRSIHSALDAGFRHLDDAEAYGMQELLGEAIHEWMEKSGAKREELFMTSKVWSLDGDIVAKCRQLLKDSRLDYFDLLLVHCACTEAGDPFKKPLPAIWEEMMSIKQSGLAKEIGVSNWRIQDLESIKDAEIQPVCNQVEAHVFLQQVGLREYCRRRNIVMTCYGAQAPVARLECLDEAAPLLQEALAKSCERHGRNVGQILLRWAYQNDLITVTTSTKIERIRQSLEIFDFELSQEEMLALSQAGAKAPMRRFFWPDLQPGFWASDPASEIESRPWAEIEPLLNRATC</sequence>
<accession>A0ABP0T0N5</accession>
<feature type="domain" description="NADP-dependent oxidoreductase" evidence="1">
    <location>
        <begin position="414"/>
        <end position="668"/>
    </location>
</feature>